<comment type="subunit">
    <text evidence="3">Interacts with ERF2.</text>
</comment>
<evidence type="ECO:0000256" key="4">
    <source>
        <dbReference type="ARBA" id="ARBA00018463"/>
    </source>
</evidence>
<dbReference type="InterPro" id="IPR019383">
    <property type="entry name" value="Golgin_A_7/ERF4"/>
</dbReference>
<evidence type="ECO:0000256" key="2">
    <source>
        <dbReference type="ARBA" id="ARBA00007732"/>
    </source>
</evidence>
<dbReference type="PANTHER" id="PTHR13254">
    <property type="entry name" value="GOLGI AUTOANTIGEN, GOLGIN SUBFAMILY A, 7"/>
    <property type="match status" value="1"/>
</dbReference>
<comment type="similarity">
    <text evidence="2">Belongs to the ERF4 family.</text>
</comment>
<dbReference type="AlphaFoldDB" id="H2AS00"/>
<protein>
    <recommendedName>
        <fullName evidence="4">Ras modification protein ERF4</fullName>
    </recommendedName>
</protein>
<dbReference type="GO" id="GO:0031211">
    <property type="term" value="C:endoplasmic reticulum palmitoyltransferase complex"/>
    <property type="evidence" value="ECO:0007669"/>
    <property type="project" value="EnsemblFungi"/>
</dbReference>
<sequence>MSAEWTGVHDGLASTINSGSISKYTSTNALDDDNDTGSTHEDRINGIIYEAIAEEDNEEQGAHSMTEAPVFFNYHEFSETYYADIDNLDEMREHDEDHGIVITHFPNVYSPRYSDRYARTRIVRVPRRFEESLSYPCFSTVLPGSEPAAISSNLDKASFIPRGYYDGQFFGYSSVSPLSSHLSSEDFEEIVSHINLLSAKSYSVYTWYNFLDMFLGFLTLGIWTQFFSYACDASFLEVERYIEEVNNSMKFKQNDIRIISPKKSAYLSLDFELPKPHI</sequence>
<dbReference type="HOGENOM" id="CLU_087349_0_0_1"/>
<evidence type="ECO:0000256" key="6">
    <source>
        <dbReference type="ARBA" id="ARBA00023136"/>
    </source>
</evidence>
<proteinExistence type="inferred from homology"/>
<dbReference type="PANTHER" id="PTHR13254:SF0">
    <property type="entry name" value="GOLGIN SUBFAMILY A MEMBER 7_ERF4 DOMAIN-CONTAINING PROTEIN"/>
    <property type="match status" value="1"/>
</dbReference>
<dbReference type="InterPro" id="IPR051371">
    <property type="entry name" value="Ras_palmitoyltransferase"/>
</dbReference>
<evidence type="ECO:0000313" key="8">
    <source>
        <dbReference type="EMBL" id="CCF57150.1"/>
    </source>
</evidence>
<gene>
    <name evidence="8" type="primary">KAFR0C01570</name>
    <name evidence="8" type="ORF">KAFR_0C01570</name>
</gene>
<evidence type="ECO:0000256" key="3">
    <source>
        <dbReference type="ARBA" id="ARBA00011396"/>
    </source>
</evidence>
<dbReference type="Proteomes" id="UP000005220">
    <property type="component" value="Chromosome 3"/>
</dbReference>
<dbReference type="GeneID" id="13885069"/>
<evidence type="ECO:0000256" key="5">
    <source>
        <dbReference type="ARBA" id="ARBA00022824"/>
    </source>
</evidence>
<evidence type="ECO:0000256" key="1">
    <source>
        <dbReference type="ARBA" id="ARBA00004406"/>
    </source>
</evidence>
<dbReference type="GO" id="GO:0016409">
    <property type="term" value="F:palmitoyltransferase activity"/>
    <property type="evidence" value="ECO:0007669"/>
    <property type="project" value="EnsemblFungi"/>
</dbReference>
<feature type="domain" description="Golgin subfamily A member 7/ERF4" evidence="7">
    <location>
        <begin position="122"/>
        <end position="270"/>
    </location>
</feature>
<dbReference type="OrthoDB" id="5377273at2759"/>
<dbReference type="GO" id="GO:0005789">
    <property type="term" value="C:endoplasmic reticulum membrane"/>
    <property type="evidence" value="ECO:0007669"/>
    <property type="project" value="UniProtKB-SubCell"/>
</dbReference>
<dbReference type="RefSeq" id="XP_003956285.1">
    <property type="nucleotide sequence ID" value="XM_003956236.1"/>
</dbReference>
<evidence type="ECO:0000259" key="7">
    <source>
        <dbReference type="Pfam" id="PF10256"/>
    </source>
</evidence>
<organism evidence="8 9">
    <name type="scientific">Kazachstania africana (strain ATCC 22294 / BCRC 22015 / CBS 2517 / CECT 1963 / NBRC 1671 / NRRL Y-8276)</name>
    <name type="common">Yeast</name>
    <name type="synonym">Kluyveromyces africanus</name>
    <dbReference type="NCBI Taxonomy" id="1071382"/>
    <lineage>
        <taxon>Eukaryota</taxon>
        <taxon>Fungi</taxon>
        <taxon>Dikarya</taxon>
        <taxon>Ascomycota</taxon>
        <taxon>Saccharomycotina</taxon>
        <taxon>Saccharomycetes</taxon>
        <taxon>Saccharomycetales</taxon>
        <taxon>Saccharomycetaceae</taxon>
        <taxon>Kazachstania</taxon>
    </lineage>
</organism>
<evidence type="ECO:0000313" key="9">
    <source>
        <dbReference type="Proteomes" id="UP000005220"/>
    </source>
</evidence>
<dbReference type="Pfam" id="PF10256">
    <property type="entry name" value="Erf4"/>
    <property type="match status" value="1"/>
</dbReference>
<keyword evidence="9" id="KW-1185">Reference proteome</keyword>
<accession>H2AS00</accession>
<dbReference type="STRING" id="1071382.H2AS00"/>
<reference evidence="8 9" key="1">
    <citation type="journal article" date="2011" name="Proc. Natl. Acad. Sci. U.S.A.">
        <title>Evolutionary erosion of yeast sex chromosomes by mating-type switching accidents.</title>
        <authorList>
            <person name="Gordon J.L."/>
            <person name="Armisen D."/>
            <person name="Proux-Wera E."/>
            <person name="Oheigeartaigh S.S."/>
            <person name="Byrne K.P."/>
            <person name="Wolfe K.H."/>
        </authorList>
    </citation>
    <scope>NUCLEOTIDE SEQUENCE [LARGE SCALE GENOMIC DNA]</scope>
    <source>
        <strain evidence="9">ATCC 22294 / BCRC 22015 / CBS 2517 / CECT 1963 / NBRC 1671 / NRRL Y-8276</strain>
    </source>
</reference>
<keyword evidence="5" id="KW-0256">Endoplasmic reticulum</keyword>
<dbReference type="KEGG" id="kaf:KAFR_0C01570"/>
<dbReference type="eggNOG" id="ENOG502S30T">
    <property type="taxonomic scope" value="Eukaryota"/>
</dbReference>
<dbReference type="InParanoid" id="H2AS00"/>
<comment type="subcellular location">
    <subcellularLocation>
        <location evidence="1">Endoplasmic reticulum membrane</location>
        <topology evidence="1">Peripheral membrane protein</topology>
    </subcellularLocation>
</comment>
<dbReference type="GO" id="GO:0006612">
    <property type="term" value="P:protein targeting to membrane"/>
    <property type="evidence" value="ECO:0007669"/>
    <property type="project" value="EnsemblFungi"/>
</dbReference>
<dbReference type="EMBL" id="HE650823">
    <property type="protein sequence ID" value="CCF57150.1"/>
    <property type="molecule type" value="Genomic_DNA"/>
</dbReference>
<keyword evidence="6" id="KW-0472">Membrane</keyword>
<name>H2AS00_KAZAF</name>
<dbReference type="FunCoup" id="H2AS00">
    <property type="interactions" value="65"/>
</dbReference>